<name>A0A2G1DEC2_9BACT</name>
<feature type="non-terminal residue" evidence="1">
    <location>
        <position position="1"/>
    </location>
</feature>
<dbReference type="AlphaFoldDB" id="A0A2G1DEC2"/>
<sequence>GANGISFKCGSNILTVDASGIHFNTQNFVDNSANGGVSVEDVVTEGDIINLRITNHYGTTITKQLENTLFIQADSLLKDGRSVDVILKGLNTNGEIIAQEIKTTTIQKNRILQEFDIEKLKKDNNLEEDAIKKYSGEINV</sequence>
<comment type="caution">
    <text evidence="1">The sequence shown here is derived from an EMBL/GenBank/DDBJ whole genome shotgun (WGS) entry which is preliminary data.</text>
</comment>
<dbReference type="EMBL" id="NXFY01000035">
    <property type="protein sequence ID" value="PHO16852.1"/>
    <property type="molecule type" value="Genomic_DNA"/>
</dbReference>
<evidence type="ECO:0000313" key="1">
    <source>
        <dbReference type="EMBL" id="PHO16852.1"/>
    </source>
</evidence>
<dbReference type="Proteomes" id="UP000221222">
    <property type="component" value="Unassembled WGS sequence"/>
</dbReference>
<reference evidence="1 2" key="1">
    <citation type="submission" date="2017-09" db="EMBL/GenBank/DDBJ databases">
        <title>Arcobacter canalis sp. nov., a new species isolated from a water canal contaminated with urban sewage.</title>
        <authorList>
            <person name="Perez-Cataluna A."/>
            <person name="Salas-Masso N."/>
            <person name="Figueras M.J."/>
        </authorList>
    </citation>
    <scope>NUCLEOTIDE SEQUENCE [LARGE SCALE GENOMIC DNA]</scope>
    <source>
        <strain evidence="1 2">F98-3</strain>
    </source>
</reference>
<accession>A0A2G1DEC2</accession>
<proteinExistence type="predicted"/>
<evidence type="ECO:0000313" key="2">
    <source>
        <dbReference type="Proteomes" id="UP000221222"/>
    </source>
</evidence>
<keyword evidence="2" id="KW-1185">Reference proteome</keyword>
<organism evidence="1 2">
    <name type="scientific">Malaciobacter molluscorum LMG 25693</name>
    <dbReference type="NCBI Taxonomy" id="870501"/>
    <lineage>
        <taxon>Bacteria</taxon>
        <taxon>Pseudomonadati</taxon>
        <taxon>Campylobacterota</taxon>
        <taxon>Epsilonproteobacteria</taxon>
        <taxon>Campylobacterales</taxon>
        <taxon>Arcobacteraceae</taxon>
        <taxon>Malaciobacter</taxon>
    </lineage>
</organism>
<gene>
    <name evidence="1" type="ORF">CPU12_13515</name>
</gene>
<protein>
    <submittedName>
        <fullName evidence="1">Type VI secretion system tip protein VgrG</fullName>
    </submittedName>
</protein>